<organism evidence="2 3">
    <name type="scientific">Paenibacillus mendelii</name>
    <dbReference type="NCBI Taxonomy" id="206163"/>
    <lineage>
        <taxon>Bacteria</taxon>
        <taxon>Bacillati</taxon>
        <taxon>Bacillota</taxon>
        <taxon>Bacilli</taxon>
        <taxon>Bacillales</taxon>
        <taxon>Paenibacillaceae</taxon>
        <taxon>Paenibacillus</taxon>
    </lineage>
</organism>
<dbReference type="InterPro" id="IPR004843">
    <property type="entry name" value="Calcineurin-like_PHP"/>
</dbReference>
<reference evidence="2 3" key="1">
    <citation type="submission" date="2024-09" db="EMBL/GenBank/DDBJ databases">
        <authorList>
            <person name="Sun Q."/>
            <person name="Mori K."/>
        </authorList>
    </citation>
    <scope>NUCLEOTIDE SEQUENCE [LARGE SCALE GENOMIC DNA]</scope>
    <source>
        <strain evidence="2 3">CCM 4839</strain>
    </source>
</reference>
<accession>A0ABV6JC83</accession>
<dbReference type="CDD" id="cd07383">
    <property type="entry name" value="MPP_Dcr2"/>
    <property type="match status" value="1"/>
</dbReference>
<evidence type="ECO:0000313" key="2">
    <source>
        <dbReference type="EMBL" id="MFC0393142.1"/>
    </source>
</evidence>
<dbReference type="EMBL" id="JBHLVF010000031">
    <property type="protein sequence ID" value="MFC0393142.1"/>
    <property type="molecule type" value="Genomic_DNA"/>
</dbReference>
<comment type="caution">
    <text evidence="2">The sequence shown here is derived from an EMBL/GenBank/DDBJ whole genome shotgun (WGS) entry which is preliminary data.</text>
</comment>
<dbReference type="Pfam" id="PF00149">
    <property type="entry name" value="Metallophos"/>
    <property type="match status" value="1"/>
</dbReference>
<sequence length="317" mass="34953">MSNDKQLRFRPDGTFKIVQFTDVHHNSDGNNSIPTFELMEEVLAKETPDLVVFTGDLISSHGDPRPKDAIREVTAVAERAGIPFAVVLGNHDAEGIVPREEMISVFDGNPYSLTESGPADISGFGNYVLTLQGSGSEQPGAALYFVDSGDYAPSHIGGYDWIKRDQIEWYVQQSTALTEQNGGKPLPSLAFFHIPVPEYEEVWNSHTCSGARYEDVCSPKINSGFFTALVEMGDVMGTFVGHDHVNDYYGELHGIRLCYGRATGYNTYGREGFPRGARIIQLQEGQRAFDSWLRLADGTVVKEQTQHLPAGRVLSEA</sequence>
<dbReference type="SUPFAM" id="SSF56300">
    <property type="entry name" value="Metallo-dependent phosphatases"/>
    <property type="match status" value="1"/>
</dbReference>
<evidence type="ECO:0000259" key="1">
    <source>
        <dbReference type="Pfam" id="PF00149"/>
    </source>
</evidence>
<dbReference type="Proteomes" id="UP001589818">
    <property type="component" value="Unassembled WGS sequence"/>
</dbReference>
<protein>
    <submittedName>
        <fullName evidence="2">Metallophosphoesterase family protein</fullName>
    </submittedName>
</protein>
<gene>
    <name evidence="2" type="ORF">ACFFJ8_17395</name>
</gene>
<dbReference type="InterPro" id="IPR029052">
    <property type="entry name" value="Metallo-depent_PP-like"/>
</dbReference>
<proteinExistence type="predicted"/>
<dbReference type="InterPro" id="IPR011230">
    <property type="entry name" value="PAP14/16/28/29"/>
</dbReference>
<dbReference type="Gene3D" id="3.60.21.10">
    <property type="match status" value="1"/>
</dbReference>
<keyword evidence="3" id="KW-1185">Reference proteome</keyword>
<dbReference type="RefSeq" id="WP_204822672.1">
    <property type="nucleotide sequence ID" value="NZ_JANHOF010000002.1"/>
</dbReference>
<name>A0ABV6JC83_9BACL</name>
<evidence type="ECO:0000313" key="3">
    <source>
        <dbReference type="Proteomes" id="UP001589818"/>
    </source>
</evidence>
<dbReference type="PANTHER" id="PTHR32440">
    <property type="entry name" value="PHOSPHATASE DCR2-RELATED-RELATED"/>
    <property type="match status" value="1"/>
</dbReference>
<feature type="domain" description="Calcineurin-like phosphoesterase" evidence="1">
    <location>
        <begin position="15"/>
        <end position="245"/>
    </location>
</feature>
<dbReference type="PIRSF" id="PIRSF030250">
    <property type="entry name" value="Ptase_At2g46880"/>
    <property type="match status" value="1"/>
</dbReference>